<feature type="non-terminal residue" evidence="1">
    <location>
        <position position="138"/>
    </location>
</feature>
<keyword evidence="2" id="KW-1185">Reference proteome</keyword>
<accession>A0A7J9KEN0</accession>
<name>A0A7J9KEN0_9ROSI</name>
<organism evidence="1 2">
    <name type="scientific">Gossypium armourianum</name>
    <dbReference type="NCBI Taxonomy" id="34283"/>
    <lineage>
        <taxon>Eukaryota</taxon>
        <taxon>Viridiplantae</taxon>
        <taxon>Streptophyta</taxon>
        <taxon>Embryophyta</taxon>
        <taxon>Tracheophyta</taxon>
        <taxon>Spermatophyta</taxon>
        <taxon>Magnoliopsida</taxon>
        <taxon>eudicotyledons</taxon>
        <taxon>Gunneridae</taxon>
        <taxon>Pentapetalae</taxon>
        <taxon>rosids</taxon>
        <taxon>malvids</taxon>
        <taxon>Malvales</taxon>
        <taxon>Malvaceae</taxon>
        <taxon>Malvoideae</taxon>
        <taxon>Gossypium</taxon>
    </lineage>
</organism>
<gene>
    <name evidence="1" type="ORF">Goarm_022828</name>
</gene>
<evidence type="ECO:0000313" key="1">
    <source>
        <dbReference type="EMBL" id="MBA0844932.1"/>
    </source>
</evidence>
<comment type="caution">
    <text evidence="1">The sequence shown here is derived from an EMBL/GenBank/DDBJ whole genome shotgun (WGS) entry which is preliminary data.</text>
</comment>
<reference evidence="1 2" key="1">
    <citation type="journal article" date="2019" name="Genome Biol. Evol.">
        <title>Insights into the evolution of the New World diploid cottons (Gossypium, subgenus Houzingenia) based on genome sequencing.</title>
        <authorList>
            <person name="Grover C.E."/>
            <person name="Arick M.A. 2nd"/>
            <person name="Thrash A."/>
            <person name="Conover J.L."/>
            <person name="Sanders W.S."/>
            <person name="Peterson D.G."/>
            <person name="Frelichowski J.E."/>
            <person name="Scheffler J.A."/>
            <person name="Scheffler B.E."/>
            <person name="Wendel J.F."/>
        </authorList>
    </citation>
    <scope>NUCLEOTIDE SEQUENCE [LARGE SCALE GENOMIC DNA]</scope>
    <source>
        <strain evidence="1">6</strain>
        <tissue evidence="1">Leaf</tissue>
    </source>
</reference>
<sequence length="138" mass="16469">MNTIVDTQFLQCKTIWSSGGTEGLLVNEKDDEEESDEIDDFKTQKEHRIVKVSGRSQQKRSRPTIFLPLEEPIIIPVVHEFYLDLKEREAKRPFYEMRSSVKVRGVNILVTERSISKFYDAPYYYRDYFYKIDLKEFK</sequence>
<dbReference type="AlphaFoldDB" id="A0A7J9KEN0"/>
<protein>
    <submittedName>
        <fullName evidence="1">Uncharacterized protein</fullName>
    </submittedName>
</protein>
<dbReference type="Proteomes" id="UP000593575">
    <property type="component" value="Unassembled WGS sequence"/>
</dbReference>
<evidence type="ECO:0000313" key="2">
    <source>
        <dbReference type="Proteomes" id="UP000593575"/>
    </source>
</evidence>
<dbReference type="EMBL" id="JABFAE010411439">
    <property type="protein sequence ID" value="MBA0844932.1"/>
    <property type="molecule type" value="Genomic_DNA"/>
</dbReference>
<proteinExistence type="predicted"/>